<dbReference type="Gene3D" id="3.60.15.10">
    <property type="entry name" value="Ribonuclease Z/Hydroxyacylglutathione hydrolase-like"/>
    <property type="match status" value="1"/>
</dbReference>
<proteinExistence type="predicted"/>
<accession>A0A1H1LFV3</accession>
<organism evidence="2 3">
    <name type="scientific">Nocardioides scoriae</name>
    <dbReference type="NCBI Taxonomy" id="642780"/>
    <lineage>
        <taxon>Bacteria</taxon>
        <taxon>Bacillati</taxon>
        <taxon>Actinomycetota</taxon>
        <taxon>Actinomycetes</taxon>
        <taxon>Propionibacteriales</taxon>
        <taxon>Nocardioidaceae</taxon>
        <taxon>Nocardioides</taxon>
    </lineage>
</organism>
<feature type="domain" description="Metallo-beta-lactamase" evidence="1">
    <location>
        <begin position="18"/>
        <end position="219"/>
    </location>
</feature>
<dbReference type="SUPFAM" id="SSF56281">
    <property type="entry name" value="Metallo-hydrolase/oxidoreductase"/>
    <property type="match status" value="1"/>
</dbReference>
<dbReference type="AlphaFoldDB" id="A0A1H1LFV3"/>
<gene>
    <name evidence="2" type="ORF">SAMN04488570_0202</name>
</gene>
<dbReference type="RefSeq" id="WP_091725203.1">
    <property type="nucleotide sequence ID" value="NZ_LT629757.1"/>
</dbReference>
<reference evidence="3" key="1">
    <citation type="submission" date="2016-10" db="EMBL/GenBank/DDBJ databases">
        <authorList>
            <person name="Varghese N."/>
            <person name="Submissions S."/>
        </authorList>
    </citation>
    <scope>NUCLEOTIDE SEQUENCE [LARGE SCALE GENOMIC DNA]</scope>
    <source>
        <strain evidence="3">DSM 22127</strain>
    </source>
</reference>
<dbReference type="EMBL" id="LT629757">
    <property type="protein sequence ID" value="SDR73464.1"/>
    <property type="molecule type" value="Genomic_DNA"/>
</dbReference>
<dbReference type="SMART" id="SM00849">
    <property type="entry name" value="Lactamase_B"/>
    <property type="match status" value="1"/>
</dbReference>
<dbReference type="PANTHER" id="PTHR46018:SF4">
    <property type="entry name" value="METALLO-HYDROLASE YHFI-RELATED"/>
    <property type="match status" value="1"/>
</dbReference>
<dbReference type="Proteomes" id="UP000198859">
    <property type="component" value="Chromosome I"/>
</dbReference>
<evidence type="ECO:0000313" key="2">
    <source>
        <dbReference type="EMBL" id="SDR73464.1"/>
    </source>
</evidence>
<dbReference type="InterPro" id="IPR001279">
    <property type="entry name" value="Metallo-B-lactamas"/>
</dbReference>
<dbReference type="Pfam" id="PF12706">
    <property type="entry name" value="Lactamase_B_2"/>
    <property type="match status" value="1"/>
</dbReference>
<keyword evidence="3" id="KW-1185">Reference proteome</keyword>
<dbReference type="PANTHER" id="PTHR46018">
    <property type="entry name" value="ZINC PHOSPHODIESTERASE ELAC PROTEIN 1"/>
    <property type="match status" value="1"/>
</dbReference>
<evidence type="ECO:0000313" key="3">
    <source>
        <dbReference type="Proteomes" id="UP000198859"/>
    </source>
</evidence>
<dbReference type="CDD" id="cd07716">
    <property type="entry name" value="RNaseZ_short-form-like_MBL-fold"/>
    <property type="match status" value="1"/>
</dbReference>
<protein>
    <submittedName>
        <fullName evidence="2">Ribonuclease BN, tRNA processing enzyme</fullName>
    </submittedName>
</protein>
<dbReference type="OrthoDB" id="9800940at2"/>
<evidence type="ECO:0000259" key="1">
    <source>
        <dbReference type="SMART" id="SM00849"/>
    </source>
</evidence>
<dbReference type="GO" id="GO:0042781">
    <property type="term" value="F:3'-tRNA processing endoribonuclease activity"/>
    <property type="evidence" value="ECO:0007669"/>
    <property type="project" value="TreeGrafter"/>
</dbReference>
<dbReference type="STRING" id="642780.SAMN04488570_0202"/>
<name>A0A1H1LFV3_9ACTN</name>
<sequence length="252" mass="27133">MRLTVVGCSGSYPGPESSASCYLVEAEHGGRTWRILLDLGNGALGQLQRYVDAATIDGVFLSHLHADHCLDLCGYYVMRKYHPDGAMPRIPVWGPTDTAGRMARAYDLEEEPGMTEEFDFVPYGTTAIQVGPFTVTARRVVHPVTAYGLRIEADGRVLAYSGDTGVCHGLDDTAREADVFLCEASFMEGAPNPPDLHLTGAEAGRTAAGAGSRKLVLTHVPPWHDREQVLREAQGEYAGPAELAVPGATYDV</sequence>
<dbReference type="InterPro" id="IPR036866">
    <property type="entry name" value="RibonucZ/Hydroxyglut_hydro"/>
</dbReference>